<keyword evidence="3" id="KW-1185">Reference proteome</keyword>
<dbReference type="RefSeq" id="WP_321398748.1">
    <property type="nucleotide sequence ID" value="NZ_CP139487.1"/>
</dbReference>
<sequence>MKIIKKKTRRSDTKVMTKDARILKFLRESRNLSMRQAGRLIGKSDAIVNHAENGRLDLTPQLILKLLGAYGYTYEEFQKMQSDEFSVPEHTLSECIRILQRLSPAKLRTIKNILESF</sequence>
<gene>
    <name evidence="2" type="ORF">SOO65_06995</name>
</gene>
<name>A0AAX4HU70_9BACT</name>
<dbReference type="SUPFAM" id="SSF47413">
    <property type="entry name" value="lambda repressor-like DNA-binding domains"/>
    <property type="match status" value="1"/>
</dbReference>
<dbReference type="EMBL" id="CP139487">
    <property type="protein sequence ID" value="WPU66489.1"/>
    <property type="molecule type" value="Genomic_DNA"/>
</dbReference>
<dbReference type="AlphaFoldDB" id="A0AAX4HU70"/>
<dbReference type="InterPro" id="IPR001387">
    <property type="entry name" value="Cro/C1-type_HTH"/>
</dbReference>
<dbReference type="GO" id="GO:0003677">
    <property type="term" value="F:DNA binding"/>
    <property type="evidence" value="ECO:0007669"/>
    <property type="project" value="InterPro"/>
</dbReference>
<feature type="domain" description="HTH cro/C1-type" evidence="1">
    <location>
        <begin position="23"/>
        <end position="77"/>
    </location>
</feature>
<dbReference type="KEGG" id="psti:SOO65_06995"/>
<evidence type="ECO:0000313" key="2">
    <source>
        <dbReference type="EMBL" id="WPU66489.1"/>
    </source>
</evidence>
<dbReference type="SMART" id="SM00530">
    <property type="entry name" value="HTH_XRE"/>
    <property type="match status" value="1"/>
</dbReference>
<dbReference type="PROSITE" id="PS50943">
    <property type="entry name" value="HTH_CROC1"/>
    <property type="match status" value="1"/>
</dbReference>
<reference evidence="2 3" key="1">
    <citation type="submission" date="2023-11" db="EMBL/GenBank/DDBJ databases">
        <title>Peredibacter starrii A3.12.</title>
        <authorList>
            <person name="Mitchell R.J."/>
        </authorList>
    </citation>
    <scope>NUCLEOTIDE SEQUENCE [LARGE SCALE GENOMIC DNA]</scope>
    <source>
        <strain evidence="2 3">A3.12</strain>
    </source>
</reference>
<proteinExistence type="predicted"/>
<dbReference type="InterPro" id="IPR010982">
    <property type="entry name" value="Lambda_DNA-bd_dom_sf"/>
</dbReference>
<accession>A0AAX4HU70</accession>
<dbReference type="CDD" id="cd00093">
    <property type="entry name" value="HTH_XRE"/>
    <property type="match status" value="1"/>
</dbReference>
<dbReference type="Pfam" id="PF01381">
    <property type="entry name" value="HTH_3"/>
    <property type="match status" value="1"/>
</dbReference>
<protein>
    <submittedName>
        <fullName evidence="2">Helix-turn-helix transcriptional regulator</fullName>
    </submittedName>
</protein>
<dbReference type="Proteomes" id="UP001324634">
    <property type="component" value="Chromosome"/>
</dbReference>
<organism evidence="2 3">
    <name type="scientific">Peredibacter starrii</name>
    <dbReference type="NCBI Taxonomy" id="28202"/>
    <lineage>
        <taxon>Bacteria</taxon>
        <taxon>Pseudomonadati</taxon>
        <taxon>Bdellovibrionota</taxon>
        <taxon>Bacteriovoracia</taxon>
        <taxon>Bacteriovoracales</taxon>
        <taxon>Bacteriovoracaceae</taxon>
        <taxon>Peredibacter</taxon>
    </lineage>
</organism>
<evidence type="ECO:0000313" key="3">
    <source>
        <dbReference type="Proteomes" id="UP001324634"/>
    </source>
</evidence>
<dbReference type="Gene3D" id="1.10.260.40">
    <property type="entry name" value="lambda repressor-like DNA-binding domains"/>
    <property type="match status" value="1"/>
</dbReference>
<evidence type="ECO:0000259" key="1">
    <source>
        <dbReference type="PROSITE" id="PS50943"/>
    </source>
</evidence>